<keyword evidence="2" id="KW-1133">Transmembrane helix</keyword>
<feature type="region of interest" description="Disordered" evidence="1">
    <location>
        <begin position="18"/>
        <end position="39"/>
    </location>
</feature>
<evidence type="ECO:0000256" key="1">
    <source>
        <dbReference type="SAM" id="MobiDB-lite"/>
    </source>
</evidence>
<evidence type="ECO:0000313" key="4">
    <source>
        <dbReference type="Proteomes" id="UP000249135"/>
    </source>
</evidence>
<keyword evidence="2" id="KW-0472">Membrane</keyword>
<protein>
    <submittedName>
        <fullName evidence="3">Uncharacterized protein</fullName>
    </submittedName>
</protein>
<evidence type="ECO:0000313" key="3">
    <source>
        <dbReference type="EMBL" id="PZQ77071.1"/>
    </source>
</evidence>
<keyword evidence="2" id="KW-0812">Transmembrane</keyword>
<dbReference type="EMBL" id="QFPP01000032">
    <property type="protein sequence ID" value="PZQ77071.1"/>
    <property type="molecule type" value="Genomic_DNA"/>
</dbReference>
<proteinExistence type="predicted"/>
<name>A0A2W5QEZ5_VARPD</name>
<dbReference type="Proteomes" id="UP000249135">
    <property type="component" value="Unassembled WGS sequence"/>
</dbReference>
<accession>A0A2W5QEZ5</accession>
<sequence length="190" mass="19915">MAAMLFLASLTVDAAPGAHGPNGEHLDAPTSAGRTASAAPSFETRSELFEMVGRLQGGELSMLIHRYETNEPVLQAEVEIESGTLSAKAPFHSDFGDYAIADDAMLKLLASPGEHALVITVKAGDDVDLLDGVLKVPEAAHSHDGEHGHGHGIPRSAWVIAGFLALIAAGALWSRRSRRTQSAATEGAMQ</sequence>
<dbReference type="AlphaFoldDB" id="A0A2W5QEZ5"/>
<reference evidence="3 4" key="1">
    <citation type="submission" date="2017-08" db="EMBL/GenBank/DDBJ databases">
        <title>Infants hospitalized years apart are colonized by the same room-sourced microbial strains.</title>
        <authorList>
            <person name="Brooks B."/>
            <person name="Olm M.R."/>
            <person name="Firek B.A."/>
            <person name="Baker R."/>
            <person name="Thomas B.C."/>
            <person name="Morowitz M.J."/>
            <person name="Banfield J.F."/>
        </authorList>
    </citation>
    <scope>NUCLEOTIDE SEQUENCE [LARGE SCALE GENOMIC DNA]</scope>
    <source>
        <strain evidence="3">S2_005_003_R2_41</strain>
    </source>
</reference>
<evidence type="ECO:0000256" key="2">
    <source>
        <dbReference type="SAM" id="Phobius"/>
    </source>
</evidence>
<gene>
    <name evidence="3" type="ORF">DI563_05055</name>
</gene>
<feature type="transmembrane region" description="Helical" evidence="2">
    <location>
        <begin position="156"/>
        <end position="173"/>
    </location>
</feature>
<organism evidence="3 4">
    <name type="scientific">Variovorax paradoxus</name>
    <dbReference type="NCBI Taxonomy" id="34073"/>
    <lineage>
        <taxon>Bacteria</taxon>
        <taxon>Pseudomonadati</taxon>
        <taxon>Pseudomonadota</taxon>
        <taxon>Betaproteobacteria</taxon>
        <taxon>Burkholderiales</taxon>
        <taxon>Comamonadaceae</taxon>
        <taxon>Variovorax</taxon>
    </lineage>
</organism>
<comment type="caution">
    <text evidence="3">The sequence shown here is derived from an EMBL/GenBank/DDBJ whole genome shotgun (WGS) entry which is preliminary data.</text>
</comment>